<dbReference type="GO" id="GO:0003697">
    <property type="term" value="F:single-stranded DNA binding"/>
    <property type="evidence" value="ECO:0007669"/>
    <property type="project" value="TreeGrafter"/>
</dbReference>
<dbReference type="SMART" id="SM01031">
    <property type="entry name" value="BHD_2"/>
    <property type="match status" value="1"/>
</dbReference>
<feature type="compositionally biased region" description="Basic and acidic residues" evidence="7">
    <location>
        <begin position="160"/>
        <end position="170"/>
    </location>
</feature>
<dbReference type="GO" id="GO:0000111">
    <property type="term" value="C:nucleotide-excision repair factor 2 complex"/>
    <property type="evidence" value="ECO:0007669"/>
    <property type="project" value="TreeGrafter"/>
</dbReference>
<feature type="region of interest" description="Disordered" evidence="7">
    <location>
        <begin position="1029"/>
        <end position="1094"/>
    </location>
</feature>
<keyword evidence="3" id="KW-0227">DNA damage</keyword>
<dbReference type="HOGENOM" id="CLU_003639_1_1_1"/>
<evidence type="ECO:0000256" key="6">
    <source>
        <dbReference type="SAM" id="Coils"/>
    </source>
</evidence>
<keyword evidence="4" id="KW-0234">DNA repair</keyword>
<dbReference type="Gene3D" id="3.30.70.2460">
    <property type="entry name" value="Rad4, beta-hairpin domain BHD3"/>
    <property type="match status" value="1"/>
</dbReference>
<dbReference type="Gene3D" id="2.20.20.110">
    <property type="entry name" value="Rad4, beta-hairpin domain BHD1"/>
    <property type="match status" value="1"/>
</dbReference>
<dbReference type="Pfam" id="PF10405">
    <property type="entry name" value="BHD_3"/>
    <property type="match status" value="1"/>
</dbReference>
<evidence type="ECO:0000259" key="10">
    <source>
        <dbReference type="SMART" id="SM01032"/>
    </source>
</evidence>
<dbReference type="InterPro" id="IPR004583">
    <property type="entry name" value="DNA_repair_Rad4"/>
</dbReference>
<gene>
    <name evidence="11" type="ORF">W97_07859</name>
</gene>
<evidence type="ECO:0000256" key="2">
    <source>
        <dbReference type="ARBA" id="ARBA00009525"/>
    </source>
</evidence>
<dbReference type="PANTHER" id="PTHR12135:SF0">
    <property type="entry name" value="DNA REPAIR PROTEIN COMPLEMENTING XP-C CELLS"/>
    <property type="match status" value="1"/>
</dbReference>
<feature type="domain" description="Rad4 beta-hairpin" evidence="10">
    <location>
        <begin position="665"/>
        <end position="739"/>
    </location>
</feature>
<dbReference type="InterPro" id="IPR036985">
    <property type="entry name" value="Transglutaminase-like_sf"/>
</dbReference>
<feature type="domain" description="Rad4 beta-hairpin" evidence="9">
    <location>
        <begin position="600"/>
        <end position="658"/>
    </location>
</feature>
<accession>R7Z3Y3</accession>
<evidence type="ECO:0000256" key="3">
    <source>
        <dbReference type="ARBA" id="ARBA00022763"/>
    </source>
</evidence>
<sequence length="1094" mass="120588">MPRGRGKLAARNAASRTGTSTRRSPRIPKAARNDGIPGIYDDLLAEAAASTASEDTDSTRPLKKRKLAGRRPATQAEPTSNNATAKLLPEPAVNQASVSEHDSSDEFEDVLESRPVQTVIDSDESEESEEEWEDVLRHNGGAGPDTLLAEPDISGFSIDLSKKPDTESPRRVRRKAATGAEKLRRLQIHKTHLLYLLYHVHIRNHWCNDTRVQAALKRLVDRKLIPFLLPENTLSQFERNRSFLRGLDQVSEMWKSKYTINAVGLKRPHWAENAVELEEFKLPPNVDPPMDLLDFRKAAKDLEGSDDLGAQLFCALLRSIGVETRLVCSLQPLPFAASAQAPVSKPSTPAKTTIYVDHSADERDSTKEDTTSRASIAARAFGGSSTPQPIKRIQRLGQRGRSPAIDARLAPATITPPKPKSTYKPQYPVYWVEAFNTAYQKWVAVDPLATASVNNPTKLEPPMSHPDNAMSYVVAFECDGVARDVTRRYTKAYNAKTRKLRAESTEGGEKWWRKAMRVFRRAKVLDRDQVEDAELAKKEAAEGLPRNVQDFKDHPIYMLERHLKHNQVIHPKRESGKVSAGSGSSAKPESIFRRRDVHIVRSADKWYRFGREVKPNEIPLKFAKPRQSRHRSAAYDDEDDPLDVPLYAFFQTEPYIPPPVVNGLIPKNAYGNLDVYVPSMVPPGGVHIRAAEAAKAARLLGVDYADAVTGFQFRGRHGTAVLEGVVVAEEYGEAVQAVVDGFADRRLEEEERKRAAVALGMWRRFLKGLRIVEHVRQYETQEEKVRRIAEAMDEGEEEVEEEEDVGAGGFFPDAMQRDAAEPTARRARSGIAGGDVYGGGFVPDGTGTNVDYGGGFMPEEPEGGGFVPDDESAMVDGGGFVAEDDEGGFMPQEETAAEGGGFMAAEHTDNADYEDTLRDPGRRRRRRVQLSSSDEDEERDDDIVMSGALSVDGNGNGGSTAPEPLVLDGEAGGFVREERVAELEDGNGTASRSSDDEQYDDDADSATQEAIAQSLEDMHAFTNHSQTIAPAESSVEVAEATNSSEAEAATSHLVPETTREKSVDVEVTSSDERGSLLSHDPEDEDAEPEWLMSD</sequence>
<feature type="region of interest" description="Disordered" evidence="7">
    <location>
        <begin position="904"/>
        <end position="1011"/>
    </location>
</feature>
<dbReference type="GO" id="GO:0006298">
    <property type="term" value="P:mismatch repair"/>
    <property type="evidence" value="ECO:0007669"/>
    <property type="project" value="TreeGrafter"/>
</dbReference>
<dbReference type="Gene3D" id="3.30.60.290">
    <property type="entry name" value="Rad4, beta-hairpin domain BHD2"/>
    <property type="match status" value="1"/>
</dbReference>
<feature type="compositionally biased region" description="Acidic residues" evidence="7">
    <location>
        <begin position="933"/>
        <end position="943"/>
    </location>
</feature>
<evidence type="ECO:0000313" key="11">
    <source>
        <dbReference type="EMBL" id="EON68601.1"/>
    </source>
</evidence>
<feature type="coiled-coil region" evidence="6">
    <location>
        <begin position="778"/>
        <end position="805"/>
    </location>
</feature>
<dbReference type="eggNOG" id="KOG2179">
    <property type="taxonomic scope" value="Eukaryota"/>
</dbReference>
<dbReference type="Pfam" id="PF10404">
    <property type="entry name" value="BHD_2"/>
    <property type="match status" value="1"/>
</dbReference>
<dbReference type="InterPro" id="IPR038765">
    <property type="entry name" value="Papain-like_cys_pep_sf"/>
</dbReference>
<evidence type="ECO:0000256" key="1">
    <source>
        <dbReference type="ARBA" id="ARBA00004123"/>
    </source>
</evidence>
<dbReference type="RefSeq" id="XP_007783918.1">
    <property type="nucleotide sequence ID" value="XM_007785728.1"/>
</dbReference>
<feature type="compositionally biased region" description="Low complexity" evidence="7">
    <location>
        <begin position="1031"/>
        <end position="1051"/>
    </location>
</feature>
<dbReference type="AlphaFoldDB" id="R7Z3Y3"/>
<evidence type="ECO:0000259" key="9">
    <source>
        <dbReference type="SMART" id="SM01031"/>
    </source>
</evidence>
<evidence type="ECO:0000259" key="8">
    <source>
        <dbReference type="SMART" id="SM01030"/>
    </source>
</evidence>
<dbReference type="Proteomes" id="UP000016924">
    <property type="component" value="Unassembled WGS sequence"/>
</dbReference>
<dbReference type="Gene3D" id="3.90.260.10">
    <property type="entry name" value="Transglutaminase-like"/>
    <property type="match status" value="1"/>
</dbReference>
<evidence type="ECO:0000256" key="7">
    <source>
        <dbReference type="SAM" id="MobiDB-lite"/>
    </source>
</evidence>
<keyword evidence="5" id="KW-0539">Nucleus</keyword>
<evidence type="ECO:0008006" key="13">
    <source>
        <dbReference type="Google" id="ProtNLM"/>
    </source>
</evidence>
<dbReference type="SMART" id="SM01032">
    <property type="entry name" value="BHD_3"/>
    <property type="match status" value="1"/>
</dbReference>
<feature type="domain" description="Rad4 beta-hairpin" evidence="8">
    <location>
        <begin position="540"/>
        <end position="598"/>
    </location>
</feature>
<dbReference type="SUPFAM" id="SSF54001">
    <property type="entry name" value="Cysteine proteinases"/>
    <property type="match status" value="1"/>
</dbReference>
<protein>
    <recommendedName>
        <fullName evidence="13">Xeroderma pigmentosum group C-complementing protein</fullName>
    </recommendedName>
</protein>
<evidence type="ECO:0000313" key="12">
    <source>
        <dbReference type="Proteomes" id="UP000016924"/>
    </source>
</evidence>
<evidence type="ECO:0000256" key="5">
    <source>
        <dbReference type="ARBA" id="ARBA00023242"/>
    </source>
</evidence>
<feature type="region of interest" description="Disordered" evidence="7">
    <location>
        <begin position="156"/>
        <end position="176"/>
    </location>
</feature>
<feature type="compositionally biased region" description="Basic and acidic residues" evidence="7">
    <location>
        <begin position="1057"/>
        <end position="1074"/>
    </location>
</feature>
<dbReference type="OrthoDB" id="300780at2759"/>
<feature type="region of interest" description="Disordered" evidence="7">
    <location>
        <begin position="1"/>
        <end position="111"/>
    </location>
</feature>
<name>R7Z3Y3_CONA1</name>
<keyword evidence="6" id="KW-0175">Coiled coil</keyword>
<dbReference type="PANTHER" id="PTHR12135">
    <property type="entry name" value="DNA REPAIR PROTEIN XP-C / RAD4"/>
    <property type="match status" value="1"/>
</dbReference>
<dbReference type="InterPro" id="IPR018328">
    <property type="entry name" value="Rad4_beta-hairpin_dom3"/>
</dbReference>
<dbReference type="InterPro" id="IPR018327">
    <property type="entry name" value="BHD_2"/>
</dbReference>
<dbReference type="Pfam" id="PF10403">
    <property type="entry name" value="BHD_1"/>
    <property type="match status" value="1"/>
</dbReference>
<organism evidence="11 12">
    <name type="scientific">Coniosporium apollinis (strain CBS 100218)</name>
    <name type="common">Rock-inhabiting black yeast</name>
    <dbReference type="NCBI Taxonomy" id="1168221"/>
    <lineage>
        <taxon>Eukaryota</taxon>
        <taxon>Fungi</taxon>
        <taxon>Dikarya</taxon>
        <taxon>Ascomycota</taxon>
        <taxon>Pezizomycotina</taxon>
        <taxon>Dothideomycetes</taxon>
        <taxon>Dothideomycetes incertae sedis</taxon>
        <taxon>Coniosporium</taxon>
    </lineage>
</organism>
<dbReference type="GO" id="GO:0003684">
    <property type="term" value="F:damaged DNA binding"/>
    <property type="evidence" value="ECO:0007669"/>
    <property type="project" value="InterPro"/>
</dbReference>
<dbReference type="InterPro" id="IPR042488">
    <property type="entry name" value="Rad4_BHD3_sf"/>
</dbReference>
<dbReference type="SMART" id="SM01030">
    <property type="entry name" value="BHD_1"/>
    <property type="match status" value="1"/>
</dbReference>
<dbReference type="InterPro" id="IPR018325">
    <property type="entry name" value="Rad4/PNGase_transGLS-fold"/>
</dbReference>
<dbReference type="GO" id="GO:0005737">
    <property type="term" value="C:cytoplasm"/>
    <property type="evidence" value="ECO:0007669"/>
    <property type="project" value="TreeGrafter"/>
</dbReference>
<dbReference type="Pfam" id="PF03835">
    <property type="entry name" value="Rad4"/>
    <property type="match status" value="1"/>
</dbReference>
<dbReference type="GO" id="GO:0006289">
    <property type="term" value="P:nucleotide-excision repair"/>
    <property type="evidence" value="ECO:0007669"/>
    <property type="project" value="InterPro"/>
</dbReference>
<evidence type="ECO:0000256" key="4">
    <source>
        <dbReference type="ARBA" id="ARBA00023204"/>
    </source>
</evidence>
<feature type="compositionally biased region" description="Low complexity" evidence="7">
    <location>
        <begin position="9"/>
        <end position="22"/>
    </location>
</feature>
<feature type="compositionally biased region" description="Basic and acidic residues" evidence="7">
    <location>
        <begin position="906"/>
        <end position="920"/>
    </location>
</feature>
<dbReference type="EMBL" id="JH767599">
    <property type="protein sequence ID" value="EON68601.1"/>
    <property type="molecule type" value="Genomic_DNA"/>
</dbReference>
<keyword evidence="12" id="KW-1185">Reference proteome</keyword>
<comment type="similarity">
    <text evidence="2">Belongs to the XPC family.</text>
</comment>
<comment type="subcellular location">
    <subcellularLocation>
        <location evidence="1">Nucleus</location>
    </subcellularLocation>
</comment>
<dbReference type="OMA" id="IPEWLMS"/>
<dbReference type="GO" id="GO:0071942">
    <property type="term" value="C:XPC complex"/>
    <property type="evidence" value="ECO:0007669"/>
    <property type="project" value="TreeGrafter"/>
</dbReference>
<dbReference type="InterPro" id="IPR018326">
    <property type="entry name" value="Rad4_beta-hairpin_dom1"/>
</dbReference>
<proteinExistence type="inferred from homology"/>
<reference evidence="12" key="1">
    <citation type="submission" date="2012-06" db="EMBL/GenBank/DDBJ databases">
        <title>The genome sequence of Coniosporium apollinis CBS 100218.</title>
        <authorList>
            <consortium name="The Broad Institute Genome Sequencing Platform"/>
            <person name="Cuomo C."/>
            <person name="Gorbushina A."/>
            <person name="Noack S."/>
            <person name="Walker B."/>
            <person name="Young S.K."/>
            <person name="Zeng Q."/>
            <person name="Gargeya S."/>
            <person name="Fitzgerald M."/>
            <person name="Haas B."/>
            <person name="Abouelleil A."/>
            <person name="Alvarado L."/>
            <person name="Arachchi H.M."/>
            <person name="Berlin A.M."/>
            <person name="Chapman S.B."/>
            <person name="Goldberg J."/>
            <person name="Griggs A."/>
            <person name="Gujja S."/>
            <person name="Hansen M."/>
            <person name="Howarth C."/>
            <person name="Imamovic A."/>
            <person name="Larimer J."/>
            <person name="McCowan C."/>
            <person name="Montmayeur A."/>
            <person name="Murphy C."/>
            <person name="Neiman D."/>
            <person name="Pearson M."/>
            <person name="Priest M."/>
            <person name="Roberts A."/>
            <person name="Saif S."/>
            <person name="Shea T."/>
            <person name="Sisk P."/>
            <person name="Sykes S."/>
            <person name="Wortman J."/>
            <person name="Nusbaum C."/>
            <person name="Birren B."/>
        </authorList>
    </citation>
    <scope>NUCLEOTIDE SEQUENCE [LARGE SCALE GENOMIC DNA]</scope>
    <source>
        <strain evidence="12">CBS 100218</strain>
    </source>
</reference>
<dbReference type="GeneID" id="19905170"/>
<feature type="compositionally biased region" description="Low complexity" evidence="7">
    <location>
        <begin position="41"/>
        <end position="53"/>
    </location>
</feature>
<dbReference type="STRING" id="1168221.R7Z3Y3"/>